<sequence length="336" mass="40082">MDDLKAVLHAYSVQPFYIENETEKLYKVQDGQQQFALKQSQLSPDDMAMWENVYQEAYTQNLHTILPVFLTREGNIYEIYEGTVYYLSPWRGNALSSFDKYTIGNFYRHLGHIHVKTKRTRTVDTDSFVQNFRGYQKQCEALQKKLLFFVEQFEAKHYMSPFELLVCTHFRDIDFSLQESNRRIDQLINEQEQQEQWNYSLCHGNLNSSHVIVSPEQMYLINWDKARYEYAPFDLSQFYKSETVHYDAPVDLFLDEFDSYMNENKLTNKELYMLIIQVLDPAPYIQLVEEHDQSSKTMIDQIIPLQHIFRRILFGLRLSAYVEKEYDTLDLDDLES</sequence>
<name>A0A941DWV8_9BACI</name>
<dbReference type="RefSeq" id="WP_026681297.1">
    <property type="nucleotide sequence ID" value="NZ_BAAACY010000171.1"/>
</dbReference>
<dbReference type="EMBL" id="JAGSOT010000038">
    <property type="protein sequence ID" value="MBR7796942.1"/>
    <property type="molecule type" value="Genomic_DNA"/>
</dbReference>
<gene>
    <name evidence="1" type="ORF">KCX74_12915</name>
</gene>
<protein>
    <submittedName>
        <fullName evidence="1">Phosphotransferase</fullName>
    </submittedName>
</protein>
<dbReference type="InterPro" id="IPR011009">
    <property type="entry name" value="Kinase-like_dom_sf"/>
</dbReference>
<keyword evidence="2" id="KW-1185">Reference proteome</keyword>
<dbReference type="InterPro" id="IPR047175">
    <property type="entry name" value="CotS-like"/>
</dbReference>
<dbReference type="AlphaFoldDB" id="A0A941DWV8"/>
<dbReference type="PANTHER" id="PTHR39179">
    <property type="entry name" value="SPORE COAT PROTEIN I"/>
    <property type="match status" value="1"/>
</dbReference>
<evidence type="ECO:0000313" key="1">
    <source>
        <dbReference type="EMBL" id="MBR7796942.1"/>
    </source>
</evidence>
<dbReference type="Proteomes" id="UP000675284">
    <property type="component" value="Unassembled WGS sequence"/>
</dbReference>
<dbReference type="Gene3D" id="3.30.200.20">
    <property type="entry name" value="Phosphorylase Kinase, domain 1"/>
    <property type="match status" value="1"/>
</dbReference>
<dbReference type="Gene3D" id="3.90.1200.10">
    <property type="match status" value="1"/>
</dbReference>
<organism evidence="1 2">
    <name type="scientific">Virgibacillus salarius</name>
    <dbReference type="NCBI Taxonomy" id="447199"/>
    <lineage>
        <taxon>Bacteria</taxon>
        <taxon>Bacillati</taxon>
        <taxon>Bacillota</taxon>
        <taxon>Bacilli</taxon>
        <taxon>Bacillales</taxon>
        <taxon>Bacillaceae</taxon>
        <taxon>Virgibacillus</taxon>
    </lineage>
</organism>
<evidence type="ECO:0000313" key="2">
    <source>
        <dbReference type="Proteomes" id="UP000675284"/>
    </source>
</evidence>
<dbReference type="GO" id="GO:0042601">
    <property type="term" value="C:endospore-forming forespore"/>
    <property type="evidence" value="ECO:0007669"/>
    <property type="project" value="TreeGrafter"/>
</dbReference>
<dbReference type="SUPFAM" id="SSF56112">
    <property type="entry name" value="Protein kinase-like (PK-like)"/>
    <property type="match status" value="1"/>
</dbReference>
<dbReference type="PANTHER" id="PTHR39179:SF3">
    <property type="entry name" value="COTS-RELATED PROTEIN"/>
    <property type="match status" value="1"/>
</dbReference>
<reference evidence="1" key="1">
    <citation type="submission" date="2021-04" db="EMBL/GenBank/DDBJ databases">
        <title>Isolation and polyphasic classification of algal microorganism.</title>
        <authorList>
            <person name="Wang S."/>
        </authorList>
    </citation>
    <scope>NUCLEOTIDE SEQUENCE</scope>
    <source>
        <strain evidence="1">720a</strain>
    </source>
</reference>
<proteinExistence type="predicted"/>
<comment type="caution">
    <text evidence="1">The sequence shown here is derived from an EMBL/GenBank/DDBJ whole genome shotgun (WGS) entry which is preliminary data.</text>
</comment>
<accession>A0A941DWV8</accession>